<dbReference type="InterPro" id="IPR006058">
    <property type="entry name" value="2Fe2S_fd_BS"/>
</dbReference>
<dbReference type="InterPro" id="IPR036010">
    <property type="entry name" value="2Fe-2S_ferredoxin-like_sf"/>
</dbReference>
<dbReference type="GO" id="GO:0046872">
    <property type="term" value="F:metal ion binding"/>
    <property type="evidence" value="ECO:0007669"/>
    <property type="project" value="UniProtKB-KW"/>
</dbReference>
<dbReference type="PROSITE" id="PS51085">
    <property type="entry name" value="2FE2S_FER_2"/>
    <property type="match status" value="1"/>
</dbReference>
<proteinExistence type="predicted"/>
<dbReference type="SUPFAM" id="SSF47741">
    <property type="entry name" value="CO dehydrogenase ISP C-domain like"/>
    <property type="match status" value="1"/>
</dbReference>
<dbReference type="GO" id="GO:0051537">
    <property type="term" value="F:2 iron, 2 sulfur cluster binding"/>
    <property type="evidence" value="ECO:0007669"/>
    <property type="project" value="UniProtKB-KW"/>
</dbReference>
<keyword evidence="4" id="KW-0408">Iron</keyword>
<protein>
    <recommendedName>
        <fullName evidence="6">2Fe-2S ferredoxin-type domain-containing protein</fullName>
    </recommendedName>
</protein>
<dbReference type="EMBL" id="UINC01020813">
    <property type="protein sequence ID" value="SVA87023.1"/>
    <property type="molecule type" value="Genomic_DNA"/>
</dbReference>
<organism evidence="7">
    <name type="scientific">marine metagenome</name>
    <dbReference type="NCBI Taxonomy" id="408172"/>
    <lineage>
        <taxon>unclassified sequences</taxon>
        <taxon>metagenomes</taxon>
        <taxon>ecological metagenomes</taxon>
    </lineage>
</organism>
<dbReference type="GO" id="GO:0016491">
    <property type="term" value="F:oxidoreductase activity"/>
    <property type="evidence" value="ECO:0007669"/>
    <property type="project" value="UniProtKB-KW"/>
</dbReference>
<gene>
    <name evidence="7" type="ORF">METZ01_LOCUS139877</name>
</gene>
<dbReference type="PANTHER" id="PTHR44379">
    <property type="entry name" value="OXIDOREDUCTASE WITH IRON-SULFUR SUBUNIT"/>
    <property type="match status" value="1"/>
</dbReference>
<dbReference type="Gene3D" id="1.10.150.120">
    <property type="entry name" value="[2Fe-2S]-binding domain"/>
    <property type="match status" value="1"/>
</dbReference>
<dbReference type="AlphaFoldDB" id="A0A381ZE28"/>
<keyword evidence="3" id="KW-0560">Oxidoreductase</keyword>
<dbReference type="InterPro" id="IPR001041">
    <property type="entry name" value="2Fe-2S_ferredoxin-type"/>
</dbReference>
<dbReference type="InterPro" id="IPR051452">
    <property type="entry name" value="Diverse_Oxidoreductases"/>
</dbReference>
<dbReference type="FunFam" id="1.10.150.120:FF:000003">
    <property type="entry name" value="Carbon monoxide dehydrogenase, small subunit"/>
    <property type="match status" value="1"/>
</dbReference>
<accession>A0A381ZE28</accession>
<reference evidence="7" key="1">
    <citation type="submission" date="2018-05" db="EMBL/GenBank/DDBJ databases">
        <authorList>
            <person name="Lanie J.A."/>
            <person name="Ng W.-L."/>
            <person name="Kazmierczak K.M."/>
            <person name="Andrzejewski T.M."/>
            <person name="Davidsen T.M."/>
            <person name="Wayne K.J."/>
            <person name="Tettelin H."/>
            <person name="Glass J.I."/>
            <person name="Rusch D."/>
            <person name="Podicherti R."/>
            <person name="Tsui H.-C.T."/>
            <person name="Winkler M.E."/>
        </authorList>
    </citation>
    <scope>NUCLEOTIDE SEQUENCE</scope>
</reference>
<sequence>MSQQEEIDISQQGSESNPKGAISKLIATFLINGKQREAIVQPHLLLLDLLRDTFRLTGAKRACAEGNCGSCTVLIDGKATCSCITLAISVRDKNIKTIEGLALQDGSLHPLQQAFVDHAAAQCGFCTSGMLMSASALLDQNPRPSLDQIKRALSGNICRCTGYVKIMEAVQAASGSNSGETS</sequence>
<name>A0A381ZE28_9ZZZZ</name>
<dbReference type="Gene3D" id="3.10.20.30">
    <property type="match status" value="1"/>
</dbReference>
<dbReference type="PROSITE" id="PS00197">
    <property type="entry name" value="2FE2S_FER_1"/>
    <property type="match status" value="1"/>
</dbReference>
<dbReference type="Pfam" id="PF00111">
    <property type="entry name" value="Fer2"/>
    <property type="match status" value="1"/>
</dbReference>
<evidence type="ECO:0000256" key="1">
    <source>
        <dbReference type="ARBA" id="ARBA00022714"/>
    </source>
</evidence>
<dbReference type="Pfam" id="PF01799">
    <property type="entry name" value="Fer2_2"/>
    <property type="match status" value="1"/>
</dbReference>
<dbReference type="SUPFAM" id="SSF54292">
    <property type="entry name" value="2Fe-2S ferredoxin-like"/>
    <property type="match status" value="1"/>
</dbReference>
<dbReference type="PANTHER" id="PTHR44379:SF8">
    <property type="entry name" value="XANTHINE DEHYDROGENASE IRON-SULFUR-BINDING SUBUNIT XDHC-RELATED"/>
    <property type="match status" value="1"/>
</dbReference>
<evidence type="ECO:0000256" key="5">
    <source>
        <dbReference type="ARBA" id="ARBA00023014"/>
    </source>
</evidence>
<evidence type="ECO:0000259" key="6">
    <source>
        <dbReference type="PROSITE" id="PS51085"/>
    </source>
</evidence>
<dbReference type="InterPro" id="IPR036884">
    <property type="entry name" value="2Fe-2S-bd_dom_sf"/>
</dbReference>
<evidence type="ECO:0000313" key="7">
    <source>
        <dbReference type="EMBL" id="SVA87023.1"/>
    </source>
</evidence>
<keyword evidence="2" id="KW-0479">Metal-binding</keyword>
<evidence type="ECO:0000256" key="4">
    <source>
        <dbReference type="ARBA" id="ARBA00023004"/>
    </source>
</evidence>
<evidence type="ECO:0000256" key="2">
    <source>
        <dbReference type="ARBA" id="ARBA00022723"/>
    </source>
</evidence>
<keyword evidence="5" id="KW-0411">Iron-sulfur</keyword>
<dbReference type="InterPro" id="IPR012675">
    <property type="entry name" value="Beta-grasp_dom_sf"/>
</dbReference>
<keyword evidence="1" id="KW-0001">2Fe-2S</keyword>
<feature type="domain" description="2Fe-2S ferredoxin-type" evidence="6">
    <location>
        <begin position="25"/>
        <end position="101"/>
    </location>
</feature>
<evidence type="ECO:0000256" key="3">
    <source>
        <dbReference type="ARBA" id="ARBA00023002"/>
    </source>
</evidence>
<dbReference type="InterPro" id="IPR002888">
    <property type="entry name" value="2Fe-2S-bd"/>
</dbReference>